<reference evidence="2" key="1">
    <citation type="submission" date="2024-07" db="EMBL/GenBank/DDBJ databases">
        <authorList>
            <person name="Yu S.T."/>
        </authorList>
    </citation>
    <scope>NUCLEOTIDE SEQUENCE</scope>
    <source>
        <strain evidence="2">R41</strain>
    </source>
</reference>
<gene>
    <name evidence="2" type="ORF">AB5J53_14015</name>
</gene>
<dbReference type="AlphaFoldDB" id="A0AB39RC80"/>
<evidence type="ECO:0000313" key="2">
    <source>
        <dbReference type="EMBL" id="XDQ52689.1"/>
    </source>
</evidence>
<name>A0AB39RC80_9ACTN</name>
<proteinExistence type="predicted"/>
<feature type="transmembrane region" description="Helical" evidence="1">
    <location>
        <begin position="137"/>
        <end position="157"/>
    </location>
</feature>
<dbReference type="EMBL" id="CP163443">
    <property type="protein sequence ID" value="XDQ52689.1"/>
    <property type="molecule type" value="Genomic_DNA"/>
</dbReference>
<organism evidence="2">
    <name type="scientific">Streptomyces sp. R41</name>
    <dbReference type="NCBI Taxonomy" id="3238632"/>
    <lineage>
        <taxon>Bacteria</taxon>
        <taxon>Bacillati</taxon>
        <taxon>Actinomycetota</taxon>
        <taxon>Actinomycetes</taxon>
        <taxon>Kitasatosporales</taxon>
        <taxon>Streptomycetaceae</taxon>
        <taxon>Streptomyces</taxon>
    </lineage>
</organism>
<accession>A0AB39RC80</accession>
<keyword evidence="1" id="KW-0472">Membrane</keyword>
<protein>
    <recommendedName>
        <fullName evidence="3">Integral membrane protein</fullName>
    </recommendedName>
</protein>
<keyword evidence="1" id="KW-1133">Transmembrane helix</keyword>
<keyword evidence="1" id="KW-0812">Transmembrane</keyword>
<sequence length="231" mass="23599">MDISGTQFRAVRAALFTAFVVTLSTASHVLLSRAPLPFTTVAAVAVGIYVTAYAVAGRERGFGRIAALLIPLELAADTVFTTGQHACYGRAGGPIAGPLRAVGLDVLCRGGAVGTPLAQVTGGSGRASALLAHADPAAAWLLLAAHVGVGLLAAAWLRRGERALTQLLRAMAATAFRPLLVAVAAVSVRPAPVRRLPRPAPRAAAARDLILVHSLGRRGPPCSSSRSLALA</sequence>
<evidence type="ECO:0008006" key="3">
    <source>
        <dbReference type="Google" id="ProtNLM"/>
    </source>
</evidence>
<feature type="transmembrane region" description="Helical" evidence="1">
    <location>
        <begin position="169"/>
        <end position="188"/>
    </location>
</feature>
<dbReference type="RefSeq" id="WP_369245964.1">
    <property type="nucleotide sequence ID" value="NZ_CP163443.1"/>
</dbReference>
<evidence type="ECO:0000256" key="1">
    <source>
        <dbReference type="SAM" id="Phobius"/>
    </source>
</evidence>
<feature type="transmembrane region" description="Helical" evidence="1">
    <location>
        <begin position="36"/>
        <end position="56"/>
    </location>
</feature>